<evidence type="ECO:0000259" key="8">
    <source>
        <dbReference type="PROSITE" id="PS50879"/>
    </source>
</evidence>
<dbReference type="AlphaFoldDB" id="A0A8T1RIP7"/>
<keyword evidence="4" id="KW-0255">Endonuclease</keyword>
<evidence type="ECO:0000256" key="7">
    <source>
        <dbReference type="SAM" id="MobiDB-lite"/>
    </source>
</evidence>
<organism evidence="9 10">
    <name type="scientific">Carya illinoinensis</name>
    <name type="common">Pecan</name>
    <dbReference type="NCBI Taxonomy" id="32201"/>
    <lineage>
        <taxon>Eukaryota</taxon>
        <taxon>Viridiplantae</taxon>
        <taxon>Streptophyta</taxon>
        <taxon>Embryophyta</taxon>
        <taxon>Tracheophyta</taxon>
        <taxon>Spermatophyta</taxon>
        <taxon>Magnoliopsida</taxon>
        <taxon>eudicotyledons</taxon>
        <taxon>Gunneridae</taxon>
        <taxon>Pentapetalae</taxon>
        <taxon>rosids</taxon>
        <taxon>fabids</taxon>
        <taxon>Fagales</taxon>
        <taxon>Juglandaceae</taxon>
        <taxon>Carya</taxon>
    </lineage>
</organism>
<protein>
    <recommendedName>
        <fullName evidence="8">RNase H type-1 domain-containing protein</fullName>
    </recommendedName>
</protein>
<comment type="caution">
    <text evidence="9">The sequence shown here is derived from an EMBL/GenBank/DDBJ whole genome shotgun (WGS) entry which is preliminary data.</text>
</comment>
<dbReference type="Proteomes" id="UP000811609">
    <property type="component" value="Chromosome 1"/>
</dbReference>
<dbReference type="GO" id="GO:0003676">
    <property type="term" value="F:nucleic acid binding"/>
    <property type="evidence" value="ECO:0007669"/>
    <property type="project" value="InterPro"/>
</dbReference>
<dbReference type="InterPro" id="IPR041373">
    <property type="entry name" value="RT_RNaseH"/>
</dbReference>
<dbReference type="InterPro" id="IPR002156">
    <property type="entry name" value="RNaseH_domain"/>
</dbReference>
<reference evidence="9" key="1">
    <citation type="submission" date="2020-12" db="EMBL/GenBank/DDBJ databases">
        <title>WGS assembly of Carya illinoinensis cv. Pawnee.</title>
        <authorList>
            <person name="Platts A."/>
            <person name="Shu S."/>
            <person name="Wright S."/>
            <person name="Barry K."/>
            <person name="Edger P."/>
            <person name="Pires J.C."/>
            <person name="Schmutz J."/>
        </authorList>
    </citation>
    <scope>NUCLEOTIDE SEQUENCE</scope>
    <source>
        <tissue evidence="9">Leaf</tissue>
    </source>
</reference>
<feature type="compositionally biased region" description="Polar residues" evidence="7">
    <location>
        <begin position="229"/>
        <end position="244"/>
    </location>
</feature>
<evidence type="ECO:0000256" key="3">
    <source>
        <dbReference type="ARBA" id="ARBA00022722"/>
    </source>
</evidence>
<keyword evidence="2" id="KW-0548">Nucleotidyltransferase</keyword>
<keyword evidence="6" id="KW-0695">RNA-directed DNA polymerase</keyword>
<feature type="compositionally biased region" description="Polar residues" evidence="7">
    <location>
        <begin position="272"/>
        <end position="281"/>
    </location>
</feature>
<dbReference type="PROSITE" id="PS50879">
    <property type="entry name" value="RNASE_H_1"/>
    <property type="match status" value="1"/>
</dbReference>
<evidence type="ECO:0000256" key="2">
    <source>
        <dbReference type="ARBA" id="ARBA00022695"/>
    </source>
</evidence>
<evidence type="ECO:0000256" key="1">
    <source>
        <dbReference type="ARBA" id="ARBA00022679"/>
    </source>
</evidence>
<name>A0A8T1RIP7_CARIL</name>
<feature type="region of interest" description="Disordered" evidence="7">
    <location>
        <begin position="229"/>
        <end position="281"/>
    </location>
</feature>
<dbReference type="GO" id="GO:0004523">
    <property type="term" value="F:RNA-DNA hybrid ribonuclease activity"/>
    <property type="evidence" value="ECO:0007669"/>
    <property type="project" value="InterPro"/>
</dbReference>
<evidence type="ECO:0000256" key="5">
    <source>
        <dbReference type="ARBA" id="ARBA00022801"/>
    </source>
</evidence>
<evidence type="ECO:0000256" key="4">
    <source>
        <dbReference type="ARBA" id="ARBA00022759"/>
    </source>
</evidence>
<keyword evidence="3" id="KW-0540">Nuclease</keyword>
<keyword evidence="10" id="KW-1185">Reference proteome</keyword>
<proteinExistence type="predicted"/>
<keyword evidence="5" id="KW-0378">Hydrolase</keyword>
<gene>
    <name evidence="9" type="ORF">CIPAW_01G014900</name>
</gene>
<dbReference type="GO" id="GO:0003964">
    <property type="term" value="F:RNA-directed DNA polymerase activity"/>
    <property type="evidence" value="ECO:0007669"/>
    <property type="project" value="UniProtKB-KW"/>
</dbReference>
<keyword evidence="1" id="KW-0808">Transferase</keyword>
<evidence type="ECO:0000256" key="6">
    <source>
        <dbReference type="ARBA" id="ARBA00022918"/>
    </source>
</evidence>
<accession>A0A8T1RIP7</accession>
<dbReference type="EMBL" id="CM031809">
    <property type="protein sequence ID" value="KAG6666203.1"/>
    <property type="molecule type" value="Genomic_DNA"/>
</dbReference>
<evidence type="ECO:0000313" key="10">
    <source>
        <dbReference type="Proteomes" id="UP000811609"/>
    </source>
</evidence>
<feature type="domain" description="RNase H type-1" evidence="8">
    <location>
        <begin position="13"/>
        <end position="148"/>
    </location>
</feature>
<dbReference type="Pfam" id="PF17917">
    <property type="entry name" value="RT_RNaseH"/>
    <property type="match status" value="1"/>
</dbReference>
<sequence length="281" mass="31766">MVQKLPDLELPPKECHIILETDGCMEGWGGICKWAPYKGTPKGKEKVCAYASGKFPNPKSTIDAEIYAVMETMESLKIYYLDQKEITIRTDCQAIISFHDKQSHKKPSRVRWMLFCDYITGTGICVKFEHIKGEDNQLADHLSRLANSVALTICSQEDHPEMYTEKARETLSSILTVLPESHSKQGQASFYALTEQLFTHQKGLSSITQTISGKRRESSWNMVNHQPFNMNQRSQYGQTGQRNLVASRGESRRMPWRTSEPVLPPLNGSYGRKQTSAGASQ</sequence>
<evidence type="ECO:0000313" key="9">
    <source>
        <dbReference type="EMBL" id="KAG6666203.1"/>
    </source>
</evidence>